<evidence type="ECO:0000259" key="12">
    <source>
        <dbReference type="SMART" id="SM00845"/>
    </source>
</evidence>
<evidence type="ECO:0000256" key="1">
    <source>
        <dbReference type="ARBA" id="ARBA00005306"/>
    </source>
</evidence>
<evidence type="ECO:0000256" key="4">
    <source>
        <dbReference type="ARBA" id="ARBA00022598"/>
    </source>
</evidence>
<keyword evidence="13" id="KW-0808">Transferase</keyword>
<dbReference type="AlphaFoldDB" id="A0A0U4N0F8"/>
<evidence type="ECO:0000256" key="11">
    <source>
        <dbReference type="HAMAP-Rule" id="MF_00121"/>
    </source>
</evidence>
<feature type="domain" description="Asn/Gln amidotransferase" evidence="12">
    <location>
        <begin position="327"/>
        <end position="475"/>
    </location>
</feature>
<evidence type="ECO:0000313" key="13">
    <source>
        <dbReference type="EMBL" id="BAU22678.1"/>
    </source>
</evidence>
<dbReference type="InterPro" id="IPR004413">
    <property type="entry name" value="GatB"/>
</dbReference>
<comment type="catalytic activity">
    <reaction evidence="9 11">
        <text>L-aspartyl-tRNA(Asn) + L-glutamine + ATP + H2O = L-asparaginyl-tRNA(Asn) + L-glutamate + ADP + phosphate + 2 H(+)</text>
        <dbReference type="Rhea" id="RHEA:14513"/>
        <dbReference type="Rhea" id="RHEA-COMP:9674"/>
        <dbReference type="Rhea" id="RHEA-COMP:9677"/>
        <dbReference type="ChEBI" id="CHEBI:15377"/>
        <dbReference type="ChEBI" id="CHEBI:15378"/>
        <dbReference type="ChEBI" id="CHEBI:29985"/>
        <dbReference type="ChEBI" id="CHEBI:30616"/>
        <dbReference type="ChEBI" id="CHEBI:43474"/>
        <dbReference type="ChEBI" id="CHEBI:58359"/>
        <dbReference type="ChEBI" id="CHEBI:78515"/>
        <dbReference type="ChEBI" id="CHEBI:78516"/>
        <dbReference type="ChEBI" id="CHEBI:456216"/>
    </reaction>
</comment>
<evidence type="ECO:0000256" key="10">
    <source>
        <dbReference type="ARBA" id="ARBA00047913"/>
    </source>
</evidence>
<evidence type="ECO:0000256" key="5">
    <source>
        <dbReference type="ARBA" id="ARBA00022741"/>
    </source>
</evidence>
<dbReference type="Pfam" id="PF02934">
    <property type="entry name" value="GatB_N"/>
    <property type="match status" value="1"/>
</dbReference>
<dbReference type="InterPro" id="IPR014746">
    <property type="entry name" value="Gln_synth/guanido_kin_cat_dom"/>
</dbReference>
<evidence type="ECO:0000256" key="7">
    <source>
        <dbReference type="ARBA" id="ARBA00022917"/>
    </source>
</evidence>
<dbReference type="SUPFAM" id="SSF55931">
    <property type="entry name" value="Glutamine synthetase/guanido kinase"/>
    <property type="match status" value="1"/>
</dbReference>
<dbReference type="STRING" id="1653476.THC_0280"/>
<dbReference type="PANTHER" id="PTHR11659:SF0">
    <property type="entry name" value="GLUTAMYL-TRNA(GLN) AMIDOTRANSFERASE SUBUNIT B, MITOCHONDRIAL"/>
    <property type="match status" value="1"/>
</dbReference>
<dbReference type="PANTHER" id="PTHR11659">
    <property type="entry name" value="GLUTAMYL-TRNA GLN AMIDOTRANSFERASE SUBUNIT B MITOCHONDRIAL AND PROKARYOTIC PET112-RELATED"/>
    <property type="match status" value="1"/>
</dbReference>
<evidence type="ECO:0000256" key="9">
    <source>
        <dbReference type="ARBA" id="ARBA00047380"/>
    </source>
</evidence>
<dbReference type="GO" id="GO:0050567">
    <property type="term" value="F:glutaminyl-tRNA synthase (glutamine-hydrolyzing) activity"/>
    <property type="evidence" value="ECO:0007669"/>
    <property type="project" value="UniProtKB-UniRule"/>
</dbReference>
<dbReference type="EMBL" id="AP014945">
    <property type="protein sequence ID" value="BAU22678.1"/>
    <property type="molecule type" value="Genomic_DNA"/>
</dbReference>
<dbReference type="InterPro" id="IPR003789">
    <property type="entry name" value="Asn/Gln_tRNA_amidoTrase-B-like"/>
</dbReference>
<comment type="similarity">
    <text evidence="1 11">Belongs to the GatB/GatE family. GatB subfamily.</text>
</comment>
<dbReference type="NCBIfam" id="NF004015">
    <property type="entry name" value="PRK05477.1-5"/>
    <property type="match status" value="1"/>
</dbReference>
<evidence type="ECO:0000256" key="6">
    <source>
        <dbReference type="ARBA" id="ARBA00022840"/>
    </source>
</evidence>
<dbReference type="EC" id="6.3.5.-" evidence="11"/>
<proteinExistence type="inferred from homology"/>
<dbReference type="NCBIfam" id="NF004012">
    <property type="entry name" value="PRK05477.1-2"/>
    <property type="match status" value="1"/>
</dbReference>
<dbReference type="Gene3D" id="1.10.10.410">
    <property type="match status" value="1"/>
</dbReference>
<accession>A0A0U4N0F8</accession>
<dbReference type="NCBIfam" id="TIGR00133">
    <property type="entry name" value="gatB"/>
    <property type="match status" value="1"/>
</dbReference>
<evidence type="ECO:0000256" key="2">
    <source>
        <dbReference type="ARBA" id="ARBA00011123"/>
    </source>
</evidence>
<dbReference type="PROSITE" id="PS01234">
    <property type="entry name" value="GATB"/>
    <property type="match status" value="1"/>
</dbReference>
<dbReference type="GO" id="GO:0070681">
    <property type="term" value="P:glutaminyl-tRNAGln biosynthesis via transamidation"/>
    <property type="evidence" value="ECO:0007669"/>
    <property type="project" value="TreeGrafter"/>
</dbReference>
<dbReference type="KEGG" id="cthi:THC_0280"/>
<dbReference type="InterPro" id="IPR017959">
    <property type="entry name" value="Asn/Gln-tRNA_amidoTrfase_suB/E"/>
</dbReference>
<keyword evidence="14" id="KW-1185">Reference proteome</keyword>
<evidence type="ECO:0000313" key="14">
    <source>
        <dbReference type="Proteomes" id="UP000068196"/>
    </source>
</evidence>
<dbReference type="InterPro" id="IPR006075">
    <property type="entry name" value="Asn/Gln-tRNA_Trfase_suB/E_cat"/>
</dbReference>
<dbReference type="InterPro" id="IPR042114">
    <property type="entry name" value="GatB_C_1"/>
</dbReference>
<reference evidence="14" key="2">
    <citation type="journal article" date="2016" name="Int. J. Syst. Evol. Microbiol.">
        <title>Caldimicrobium thiodismutans sp. nov., a sulfur-disproportionating bacterium isolated from a hot spring.</title>
        <authorList>
            <person name="Kojima H."/>
            <person name="Umezawa K."/>
            <person name="Fukui M."/>
        </authorList>
    </citation>
    <scope>NUCLEOTIDE SEQUENCE [LARGE SCALE GENOMIC DNA]</scope>
    <source>
        <strain evidence="14">TF1</strain>
    </source>
</reference>
<dbReference type="PATRIC" id="fig|1653476.3.peg.283"/>
<dbReference type="SUPFAM" id="SSF89095">
    <property type="entry name" value="GatB/YqeY motif"/>
    <property type="match status" value="1"/>
</dbReference>
<organism evidence="13 14">
    <name type="scientific">Caldimicrobium thiodismutans</name>
    <dbReference type="NCBI Taxonomy" id="1653476"/>
    <lineage>
        <taxon>Bacteria</taxon>
        <taxon>Pseudomonadati</taxon>
        <taxon>Thermodesulfobacteriota</taxon>
        <taxon>Thermodesulfobacteria</taxon>
        <taxon>Thermodesulfobacteriales</taxon>
        <taxon>Thermodesulfobacteriaceae</taxon>
        <taxon>Caldimicrobium</taxon>
    </lineage>
</organism>
<dbReference type="SMART" id="SM00845">
    <property type="entry name" value="GatB_Yqey"/>
    <property type="match status" value="1"/>
</dbReference>
<dbReference type="InterPro" id="IPR017958">
    <property type="entry name" value="Gln-tRNA_amidoTrfase_suB_CS"/>
</dbReference>
<keyword evidence="5 11" id="KW-0547">Nucleotide-binding</keyword>
<evidence type="ECO:0000256" key="3">
    <source>
        <dbReference type="ARBA" id="ARBA00016923"/>
    </source>
</evidence>
<dbReference type="RefSeq" id="WP_068512247.1">
    <property type="nucleotide sequence ID" value="NZ_AP014945.1"/>
</dbReference>
<dbReference type="OrthoDB" id="9804078at2"/>
<dbReference type="FunFam" id="1.10.10.410:FF:000001">
    <property type="entry name" value="Aspartyl/glutamyl-tRNA(Asn/Gln) amidotransferase subunit B"/>
    <property type="match status" value="1"/>
</dbReference>
<dbReference type="Pfam" id="PF02637">
    <property type="entry name" value="GatB_Yqey"/>
    <property type="match status" value="1"/>
</dbReference>
<sequence length="477" mass="53910">MEFEAVIGLEVHAQLSTQSKLFCSCSTRFGAEPNSQVCPICTGQPGVLPVINKKAIEYALRLALALSCKINLLSVMARKHYFYPDLPKNYQISQYELPLAEGGEVAIELNGLKKTIGLTRIHLEEDAGKLVHDEKLPYSYVDFNRTGVPLLEIVSKPEITSPEEAVAYLKTLRSIVRYLGICDGNMEEGSLRCDANVSVRPKGSSTFGTKVELKNMNSFKHVEKALAYEIKRQIGLILEGKEVVQETRLYDEATQTTHPMRGKEEAHDYCYFPDPDLIEIQLEESFVQKIKDSLPELPQVKKERFEKAYGLTSYEAGILTEEKTLADFFEESLKFYSNPKAISNFILTEVLRYLNRDRIDIWESKLKAEHLAELLELVDKEVISITLAKQQVFPEVYERGVSPKKVVEEKNLVQESSEAQLKGICEEVLRENPSEVEKYKSGKKGLIGFFVGQVMKKTQGKANPKVVNKILTELLES</sequence>
<dbReference type="GO" id="GO:0005524">
    <property type="term" value="F:ATP binding"/>
    <property type="evidence" value="ECO:0007669"/>
    <property type="project" value="UniProtKB-KW"/>
</dbReference>
<dbReference type="NCBIfam" id="NF004014">
    <property type="entry name" value="PRK05477.1-4"/>
    <property type="match status" value="1"/>
</dbReference>
<dbReference type="InterPro" id="IPR018027">
    <property type="entry name" value="Asn/Gln_amidotransferase"/>
</dbReference>
<dbReference type="GO" id="GO:0016740">
    <property type="term" value="F:transferase activity"/>
    <property type="evidence" value="ECO:0007669"/>
    <property type="project" value="UniProtKB-KW"/>
</dbReference>
<evidence type="ECO:0000256" key="8">
    <source>
        <dbReference type="ARBA" id="ARBA00024799"/>
    </source>
</evidence>
<reference evidence="13 14" key="1">
    <citation type="journal article" date="2016" name="Int. J. Syst. Evol. Microbiol.">
        <title>Caldimicrobium thiodismutans sp. nov., a sulfur-disproportionating bacterium isolated from a hot spring, and emended description of the genus Caldimicrobium.</title>
        <authorList>
            <person name="Kojima H."/>
            <person name="Umezawa K."/>
            <person name="Fukui M."/>
        </authorList>
    </citation>
    <scope>NUCLEOTIDE SEQUENCE [LARGE SCALE GENOMIC DNA]</scope>
    <source>
        <strain evidence="13 14">TF1</strain>
    </source>
</reference>
<dbReference type="Gene3D" id="1.10.150.380">
    <property type="entry name" value="GatB domain, N-terminal subdomain"/>
    <property type="match status" value="1"/>
</dbReference>
<comment type="catalytic activity">
    <reaction evidence="10 11">
        <text>L-glutamyl-tRNA(Gln) + L-glutamine + ATP + H2O = L-glutaminyl-tRNA(Gln) + L-glutamate + ADP + phosphate + H(+)</text>
        <dbReference type="Rhea" id="RHEA:17521"/>
        <dbReference type="Rhea" id="RHEA-COMP:9681"/>
        <dbReference type="Rhea" id="RHEA-COMP:9684"/>
        <dbReference type="ChEBI" id="CHEBI:15377"/>
        <dbReference type="ChEBI" id="CHEBI:15378"/>
        <dbReference type="ChEBI" id="CHEBI:29985"/>
        <dbReference type="ChEBI" id="CHEBI:30616"/>
        <dbReference type="ChEBI" id="CHEBI:43474"/>
        <dbReference type="ChEBI" id="CHEBI:58359"/>
        <dbReference type="ChEBI" id="CHEBI:78520"/>
        <dbReference type="ChEBI" id="CHEBI:78521"/>
        <dbReference type="ChEBI" id="CHEBI:456216"/>
    </reaction>
</comment>
<gene>
    <name evidence="11" type="primary">gatB</name>
    <name evidence="13" type="ORF">THC_0280</name>
</gene>
<dbReference type="InterPro" id="IPR023168">
    <property type="entry name" value="GatB_Yqey_C_2"/>
</dbReference>
<dbReference type="GO" id="GO:0006412">
    <property type="term" value="P:translation"/>
    <property type="evidence" value="ECO:0007669"/>
    <property type="project" value="UniProtKB-UniRule"/>
</dbReference>
<protein>
    <recommendedName>
        <fullName evidence="3 11">Aspartyl/glutamyl-tRNA(Asn/Gln) amidotransferase subunit B</fullName>
        <shortName evidence="11">Asp/Glu-ADT subunit B</shortName>
        <ecNumber evidence="11">6.3.5.-</ecNumber>
    </recommendedName>
</protein>
<dbReference type="HAMAP" id="MF_00121">
    <property type="entry name" value="GatB"/>
    <property type="match status" value="1"/>
</dbReference>
<dbReference type="Proteomes" id="UP000068196">
    <property type="component" value="Chromosome"/>
</dbReference>
<keyword evidence="6 11" id="KW-0067">ATP-binding</keyword>
<keyword evidence="4 11" id="KW-0436">Ligase</keyword>
<keyword evidence="7 11" id="KW-0648">Protein biosynthesis</keyword>
<name>A0A0U4N0F8_9BACT</name>
<comment type="subunit">
    <text evidence="2 11">Heterotrimer of A, B and C subunits.</text>
</comment>
<comment type="function">
    <text evidence="8 11">Allows the formation of correctly charged Asn-tRNA(Asn) or Gln-tRNA(Gln) through the transamidation of misacylated Asp-tRNA(Asn) or Glu-tRNA(Gln) in organisms which lack either or both of asparaginyl-tRNA or glutaminyl-tRNA synthetases. The reaction takes place in the presence of glutamine and ATP through an activated phospho-Asp-tRNA(Asn) or phospho-Glu-tRNA(Gln).</text>
</comment>
<dbReference type="GO" id="GO:0050566">
    <property type="term" value="F:asparaginyl-tRNA synthase (glutamine-hydrolyzing) activity"/>
    <property type="evidence" value="ECO:0007669"/>
    <property type="project" value="RHEA"/>
</dbReference>